<organism evidence="1 2">
    <name type="scientific">Methanolobus tindarius DSM 2278</name>
    <dbReference type="NCBI Taxonomy" id="1090322"/>
    <lineage>
        <taxon>Archaea</taxon>
        <taxon>Methanobacteriati</taxon>
        <taxon>Methanobacteriota</taxon>
        <taxon>Stenosarchaea group</taxon>
        <taxon>Methanomicrobia</taxon>
        <taxon>Methanosarcinales</taxon>
        <taxon>Methanosarcinaceae</taxon>
        <taxon>Methanolobus</taxon>
    </lineage>
</organism>
<dbReference type="AlphaFoldDB" id="W9DP38"/>
<proteinExistence type="predicted"/>
<dbReference type="SUPFAM" id="SSF55729">
    <property type="entry name" value="Acyl-CoA N-acyltransferases (Nat)"/>
    <property type="match status" value="1"/>
</dbReference>
<dbReference type="RefSeq" id="WP_023844024.1">
    <property type="nucleotide sequence ID" value="NZ_AZAJ01000001.1"/>
</dbReference>
<dbReference type="Proteomes" id="UP000019483">
    <property type="component" value="Unassembled WGS sequence"/>
</dbReference>
<dbReference type="Gene3D" id="3.40.630.30">
    <property type="match status" value="1"/>
</dbReference>
<sequence>MNIKSMWIDGLKGFEDAYSVHKDVFVIEQDDEKLEMDMNDDKSIHLTLYDEATPVATGRLFADGEGFHIGRISVLKE</sequence>
<dbReference type="OrthoDB" id="111868at2157"/>
<protein>
    <submittedName>
        <fullName evidence="1">Uncharacterized protein</fullName>
    </submittedName>
</protein>
<dbReference type="STRING" id="1090322.MettiDRAFT_0291"/>
<gene>
    <name evidence="1" type="ORF">MettiDRAFT_0291</name>
</gene>
<reference evidence="1 2" key="1">
    <citation type="submission" date="2013-08" db="EMBL/GenBank/DDBJ databases">
        <authorList>
            <consortium name="DOE Joint Genome Institute"/>
            <person name="Eisen J."/>
            <person name="Huntemann M."/>
            <person name="Han J."/>
            <person name="Chen A."/>
            <person name="Kyrpides N."/>
            <person name="Mavromatis K."/>
            <person name="Markowitz V."/>
            <person name="Palaniappan K."/>
            <person name="Ivanova N."/>
            <person name="Schaumberg A."/>
            <person name="Pati A."/>
            <person name="Liolios K."/>
            <person name="Nordberg H.P."/>
            <person name="Cantor M.N."/>
            <person name="Hua S.X."/>
            <person name="Woyke T."/>
        </authorList>
    </citation>
    <scope>NUCLEOTIDE SEQUENCE [LARGE SCALE GENOMIC DNA]</scope>
    <source>
        <strain evidence="1 2">DSM 2278</strain>
    </source>
</reference>
<evidence type="ECO:0000313" key="2">
    <source>
        <dbReference type="Proteomes" id="UP000019483"/>
    </source>
</evidence>
<dbReference type="EMBL" id="AZAJ01000001">
    <property type="protein sequence ID" value="ETA66888.1"/>
    <property type="molecule type" value="Genomic_DNA"/>
</dbReference>
<name>W9DP38_METTI</name>
<dbReference type="InterPro" id="IPR016181">
    <property type="entry name" value="Acyl_CoA_acyltransferase"/>
</dbReference>
<keyword evidence="2" id="KW-1185">Reference proteome</keyword>
<comment type="caution">
    <text evidence="1">The sequence shown here is derived from an EMBL/GenBank/DDBJ whole genome shotgun (WGS) entry which is preliminary data.</text>
</comment>
<evidence type="ECO:0000313" key="1">
    <source>
        <dbReference type="EMBL" id="ETA66888.1"/>
    </source>
</evidence>
<accession>W9DP38</accession>